<name>A0A846HKG9_9CYAN</name>
<evidence type="ECO:0000313" key="2">
    <source>
        <dbReference type="Proteomes" id="UP000031549"/>
    </source>
</evidence>
<dbReference type="RefSeq" id="WP_163519374.1">
    <property type="nucleotide sequence ID" value="NZ_JTCM02000141.1"/>
</dbReference>
<evidence type="ECO:0000313" key="1">
    <source>
        <dbReference type="EMBL" id="NEU76920.1"/>
    </source>
</evidence>
<dbReference type="Proteomes" id="UP000031549">
    <property type="component" value="Unassembled WGS sequence"/>
</dbReference>
<dbReference type="AlphaFoldDB" id="A0A846HKG9"/>
<sequence length="82" mass="8403">MGGSADLKHLPSWGIGHGGASALGRQCGLGDHLRGASAVGAADSHASGVMERISYSQCPLPNAQFAHECPITDYPLSITKCI</sequence>
<reference evidence="1 2" key="1">
    <citation type="journal article" date="2015" name="Genome Announc.">
        <title>Draft Genome Sequence of Cyanobacterium Hassallia byssoidea Strain VB512170, Isolated from Monuments in India.</title>
        <authorList>
            <person name="Singh D."/>
            <person name="Chandrababunaidu M.M."/>
            <person name="Panda A."/>
            <person name="Sen D."/>
            <person name="Bhattacharyya S."/>
            <person name="Adhikary S.P."/>
            <person name="Tripathy S."/>
        </authorList>
    </citation>
    <scope>NUCLEOTIDE SEQUENCE [LARGE SCALE GENOMIC DNA]</scope>
    <source>
        <strain evidence="1 2">VB512170</strain>
    </source>
</reference>
<organism evidence="1 2">
    <name type="scientific">Hassallia byssoidea VB512170</name>
    <dbReference type="NCBI Taxonomy" id="1304833"/>
    <lineage>
        <taxon>Bacteria</taxon>
        <taxon>Bacillati</taxon>
        <taxon>Cyanobacteriota</taxon>
        <taxon>Cyanophyceae</taxon>
        <taxon>Nostocales</taxon>
        <taxon>Tolypothrichaceae</taxon>
        <taxon>Hassallia</taxon>
    </lineage>
</organism>
<protein>
    <submittedName>
        <fullName evidence="1">Uncharacterized protein</fullName>
    </submittedName>
</protein>
<dbReference type="EMBL" id="JTCM02000141">
    <property type="protein sequence ID" value="NEU76920.1"/>
    <property type="molecule type" value="Genomic_DNA"/>
</dbReference>
<comment type="caution">
    <text evidence="1">The sequence shown here is derived from an EMBL/GenBank/DDBJ whole genome shotgun (WGS) entry which is preliminary data.</text>
</comment>
<keyword evidence="2" id="KW-1185">Reference proteome</keyword>
<accession>A0A846HKG9</accession>
<proteinExistence type="predicted"/>
<gene>
    <name evidence="1" type="ORF">PI95_031595</name>
</gene>